<reference evidence="2" key="1">
    <citation type="submission" date="2021-03" db="EMBL/GenBank/DDBJ databases">
        <title>Genome of Cognatishimia sp. F0-27.</title>
        <authorList>
            <person name="Ping X."/>
        </authorList>
    </citation>
    <scope>NUCLEOTIDE SEQUENCE [LARGE SCALE GENOMIC DNA]</scope>
    <source>
        <strain evidence="2">E313</strain>
    </source>
</reference>
<dbReference type="Proteomes" id="UP000778797">
    <property type="component" value="Unassembled WGS sequence"/>
</dbReference>
<gene>
    <name evidence="1" type="ORF">J1C55_01535</name>
</gene>
<accession>A0ABS8EJ75</accession>
<name>A0ABS8EJ75_9FLAO</name>
<evidence type="ECO:0000313" key="2">
    <source>
        <dbReference type="Proteomes" id="UP000778797"/>
    </source>
</evidence>
<proteinExistence type="predicted"/>
<organism evidence="1 2">
    <name type="scientific">Winogradskyella immobilis</name>
    <dbReference type="NCBI Taxonomy" id="2816852"/>
    <lineage>
        <taxon>Bacteria</taxon>
        <taxon>Pseudomonadati</taxon>
        <taxon>Bacteroidota</taxon>
        <taxon>Flavobacteriia</taxon>
        <taxon>Flavobacteriales</taxon>
        <taxon>Flavobacteriaceae</taxon>
        <taxon>Winogradskyella</taxon>
    </lineage>
</organism>
<sequence length="78" mass="9378">MKTTAQKSGFVSINKKTMELFDELMVLQLIDLEFHQLYYRTMKEIEPLCRVWKGNLNKYELDLSKLKTMPNNLRNEKH</sequence>
<evidence type="ECO:0000313" key="1">
    <source>
        <dbReference type="EMBL" id="MCC1483258.1"/>
    </source>
</evidence>
<reference evidence="2" key="2">
    <citation type="submission" date="2023-07" db="EMBL/GenBank/DDBJ databases">
        <title>Genome of Winogradskyella sp. E313.</title>
        <authorList>
            <person name="Zhou Y."/>
        </authorList>
    </citation>
    <scope>NUCLEOTIDE SEQUENCE [LARGE SCALE GENOMIC DNA]</scope>
    <source>
        <strain evidence="2">E313</strain>
    </source>
</reference>
<keyword evidence="2" id="KW-1185">Reference proteome</keyword>
<protein>
    <submittedName>
        <fullName evidence="1">Uncharacterized protein</fullName>
    </submittedName>
</protein>
<comment type="caution">
    <text evidence="1">The sequence shown here is derived from an EMBL/GenBank/DDBJ whole genome shotgun (WGS) entry which is preliminary data.</text>
</comment>
<dbReference type="RefSeq" id="WP_227475712.1">
    <property type="nucleotide sequence ID" value="NZ_JAFMPT010000002.1"/>
</dbReference>
<dbReference type="EMBL" id="JAFMPT010000002">
    <property type="protein sequence ID" value="MCC1483258.1"/>
    <property type="molecule type" value="Genomic_DNA"/>
</dbReference>